<dbReference type="Gene3D" id="2.160.10.10">
    <property type="entry name" value="Hexapeptide repeat proteins"/>
    <property type="match status" value="1"/>
</dbReference>
<dbReference type="Proteomes" id="UP000077098">
    <property type="component" value="Unassembled WGS sequence"/>
</dbReference>
<dbReference type="InterPro" id="IPR051159">
    <property type="entry name" value="Hexapeptide_acetyltransf"/>
</dbReference>
<comment type="similarity">
    <text evidence="1">Belongs to the transferase hexapeptide repeat family.</text>
</comment>
<evidence type="ECO:0000256" key="3">
    <source>
        <dbReference type="ARBA" id="ARBA00022737"/>
    </source>
</evidence>
<dbReference type="EMBL" id="LXPS01000007">
    <property type="protein sequence ID" value="OAE48284.1"/>
    <property type="molecule type" value="Genomic_DNA"/>
</dbReference>
<dbReference type="PANTHER" id="PTHR23416">
    <property type="entry name" value="SIALIC ACID SYNTHASE-RELATED"/>
    <property type="match status" value="1"/>
</dbReference>
<proteinExistence type="inferred from homology"/>
<dbReference type="PROSITE" id="PS00101">
    <property type="entry name" value="HEXAPEP_TRANSFERASES"/>
    <property type="match status" value="1"/>
</dbReference>
<evidence type="ECO:0008006" key="7">
    <source>
        <dbReference type="Google" id="ProtNLM"/>
    </source>
</evidence>
<comment type="caution">
    <text evidence="5">The sequence shown here is derived from an EMBL/GenBank/DDBJ whole genome shotgun (WGS) entry which is preliminary data.</text>
</comment>
<dbReference type="PANTHER" id="PTHR23416:SF23">
    <property type="entry name" value="ACETYLTRANSFERASE C18B11.09C-RELATED"/>
    <property type="match status" value="1"/>
</dbReference>
<evidence type="ECO:0000256" key="4">
    <source>
        <dbReference type="ARBA" id="ARBA00023315"/>
    </source>
</evidence>
<dbReference type="GO" id="GO:0005829">
    <property type="term" value="C:cytosol"/>
    <property type="evidence" value="ECO:0007669"/>
    <property type="project" value="TreeGrafter"/>
</dbReference>
<dbReference type="Pfam" id="PF14602">
    <property type="entry name" value="Hexapep_2"/>
    <property type="match status" value="1"/>
</dbReference>
<evidence type="ECO:0000256" key="1">
    <source>
        <dbReference type="ARBA" id="ARBA00007274"/>
    </source>
</evidence>
<keyword evidence="4" id="KW-0012">Acyltransferase</keyword>
<organism evidence="5 6">
    <name type="scientific">Agrobacterium tumefaciens</name>
    <dbReference type="NCBI Taxonomy" id="358"/>
    <lineage>
        <taxon>Bacteria</taxon>
        <taxon>Pseudomonadati</taxon>
        <taxon>Pseudomonadota</taxon>
        <taxon>Alphaproteobacteria</taxon>
        <taxon>Hyphomicrobiales</taxon>
        <taxon>Rhizobiaceae</taxon>
        <taxon>Rhizobium/Agrobacterium group</taxon>
        <taxon>Agrobacterium</taxon>
        <taxon>Agrobacterium tumefaciens complex</taxon>
    </lineage>
</organism>
<sequence length="115" mass="12210">MQKDAKLSLGSGFINRKGWISCGCEITIGHQVFISDQAIIRDWDGHTIVGRPNKAPIRIGDRVWIGMRAIILKGVTIGDGAVIAAGAVVTKDVPPNSVVAGNPAAIIKDNVTWLP</sequence>
<name>A0A176XHF9_AGRTU</name>
<accession>A0A176XHF9</accession>
<protein>
    <recommendedName>
        <fullName evidence="7">Acyltransferase</fullName>
    </recommendedName>
</protein>
<keyword evidence="3" id="KW-0677">Repeat</keyword>
<keyword evidence="2" id="KW-0808">Transferase</keyword>
<dbReference type="InterPro" id="IPR018357">
    <property type="entry name" value="Hexapep_transf_CS"/>
</dbReference>
<dbReference type="GO" id="GO:0008374">
    <property type="term" value="F:O-acyltransferase activity"/>
    <property type="evidence" value="ECO:0007669"/>
    <property type="project" value="TreeGrafter"/>
</dbReference>
<dbReference type="InterPro" id="IPR001451">
    <property type="entry name" value="Hexapep"/>
</dbReference>
<evidence type="ECO:0000313" key="6">
    <source>
        <dbReference type="Proteomes" id="UP000077098"/>
    </source>
</evidence>
<gene>
    <name evidence="5" type="ORF">A7J57_22820</name>
</gene>
<evidence type="ECO:0000256" key="2">
    <source>
        <dbReference type="ARBA" id="ARBA00022679"/>
    </source>
</evidence>
<reference evidence="5 6" key="1">
    <citation type="submission" date="2016-05" db="EMBL/GenBank/DDBJ databases">
        <authorList>
            <person name="Lavstsen T."/>
            <person name="Jespersen J.S."/>
        </authorList>
    </citation>
    <scope>NUCLEOTIDE SEQUENCE [LARGE SCALE GENOMIC DNA]</scope>
    <source>
        <strain evidence="5 6">KCJ1736</strain>
    </source>
</reference>
<dbReference type="InterPro" id="IPR011004">
    <property type="entry name" value="Trimer_LpxA-like_sf"/>
</dbReference>
<dbReference type="CDD" id="cd04647">
    <property type="entry name" value="LbH_MAT_like"/>
    <property type="match status" value="1"/>
</dbReference>
<evidence type="ECO:0000313" key="5">
    <source>
        <dbReference type="EMBL" id="OAE48284.1"/>
    </source>
</evidence>
<dbReference type="SUPFAM" id="SSF51161">
    <property type="entry name" value="Trimeric LpxA-like enzymes"/>
    <property type="match status" value="1"/>
</dbReference>
<dbReference type="AlphaFoldDB" id="A0A176XHF9"/>